<reference evidence="3 4" key="1">
    <citation type="submission" date="2016-08" db="EMBL/GenBank/DDBJ databases">
        <title>A Parts List for Fungal Cellulosomes Revealed by Comparative Genomics.</title>
        <authorList>
            <consortium name="DOE Joint Genome Institute"/>
            <person name="Haitjema C.H."/>
            <person name="Gilmore S.P."/>
            <person name="Henske J.K."/>
            <person name="Solomon K.V."/>
            <person name="De Groot R."/>
            <person name="Kuo A."/>
            <person name="Mondo S.J."/>
            <person name="Salamov A.A."/>
            <person name="Labutti K."/>
            <person name="Zhao Z."/>
            <person name="Chiniquy J."/>
            <person name="Barry K."/>
            <person name="Brewer H.M."/>
            <person name="Purvine S.O."/>
            <person name="Wright A.T."/>
            <person name="Boxma B."/>
            <person name="Van Alen T."/>
            <person name="Hackstein J.H."/>
            <person name="Baker S.E."/>
            <person name="Grigoriev I.V."/>
            <person name="O'Malley M.A."/>
        </authorList>
    </citation>
    <scope>NUCLEOTIDE SEQUENCE [LARGE SCALE GENOMIC DNA]</scope>
    <source>
        <strain evidence="3 4">G1</strain>
    </source>
</reference>
<dbReference type="CDD" id="cd15571">
    <property type="entry name" value="ePHD"/>
    <property type="match status" value="1"/>
</dbReference>
<feature type="non-terminal residue" evidence="3">
    <location>
        <position position="654"/>
    </location>
</feature>
<dbReference type="Proteomes" id="UP000193920">
    <property type="component" value="Unassembled WGS sequence"/>
</dbReference>
<evidence type="ECO:0000313" key="4">
    <source>
        <dbReference type="Proteomes" id="UP000193920"/>
    </source>
</evidence>
<evidence type="ECO:0000256" key="1">
    <source>
        <dbReference type="SAM" id="Coils"/>
    </source>
</evidence>
<evidence type="ECO:0000313" key="3">
    <source>
        <dbReference type="EMBL" id="ORY23963.1"/>
    </source>
</evidence>
<feature type="coiled-coil region" evidence="1">
    <location>
        <begin position="325"/>
        <end position="359"/>
    </location>
</feature>
<feature type="compositionally biased region" description="Acidic residues" evidence="2">
    <location>
        <begin position="169"/>
        <end position="191"/>
    </location>
</feature>
<evidence type="ECO:0000256" key="2">
    <source>
        <dbReference type="SAM" id="MobiDB-lite"/>
    </source>
</evidence>
<proteinExistence type="predicted"/>
<feature type="region of interest" description="Disordered" evidence="2">
    <location>
        <begin position="168"/>
        <end position="207"/>
    </location>
</feature>
<comment type="caution">
    <text evidence="3">The sequence shown here is derived from an EMBL/GenBank/DDBJ whole genome shotgun (WGS) entry which is preliminary data.</text>
</comment>
<feature type="region of interest" description="Disordered" evidence="2">
    <location>
        <begin position="631"/>
        <end position="654"/>
    </location>
</feature>
<sequence>MPKETEITDEEKIICSNSGVNDKSQEEETKNLNSNLNADVNKMTCMCCPITNRQCKKTNLGDYMHIACAKWNPYVKNITKDLIYISKWPKSNNKCYICNKTIGYINKCDHSSKSTRCNNYFHVSCLIEDGSLINNNDYTLDSKFYCKLHSLVGEKGLKVKIRKNRINDDDNDESYTVENEEEEKNNEEDVDNNEKSCIKSDKEDSEDSNINFGCFEEKKKKISSAISNDKNSINKRQKINEEDEEKNKNKIKEDKTKSLNNYLNDYIFEQKVFISDLENFIHPYIKAKKAHDSNGVNNENIIETVKLEKKLKNCESLIGKSKNDFQIESNLNNQYRHQIEQLNNEIKYYKNNYLRIKEAWHDIIKSLNLIPFCGLKPDYIFDEDCSEEILFFIKNKLSKDKNLSHFFRNIINNILIDNNININDDTNKNRNFNYSSKYKGNKNNININTNKNNEIYNINSNNNNSFNNKFNDDNNNKLNRTSSMMNKSSSSIMNNNNINNKKYLNIDKNGEGKDTDFDNEILKSENNRNSDTKPNENLNYSSINEKLKKIESEDSNDKVKSSTYLKQDLNNENNHYNKINKDSLNIMKGPLKNESITMNKDKKNLFDKEYNNEVEQDNNNLENSMRLTQNINDNEVTNNSNQNDKNIHKRKNKD</sequence>
<keyword evidence="4" id="KW-1185">Reference proteome</keyword>
<protein>
    <recommendedName>
        <fullName evidence="5">PHD-type domain-containing protein</fullName>
    </recommendedName>
</protein>
<dbReference type="AlphaFoldDB" id="A0A1Y2AN22"/>
<dbReference type="Pfam" id="PF13832">
    <property type="entry name" value="zf-HC5HC2H_2"/>
    <property type="match status" value="1"/>
</dbReference>
<accession>A0A1Y2AN22</accession>
<organism evidence="3 4">
    <name type="scientific">Neocallimastix californiae</name>
    <dbReference type="NCBI Taxonomy" id="1754190"/>
    <lineage>
        <taxon>Eukaryota</taxon>
        <taxon>Fungi</taxon>
        <taxon>Fungi incertae sedis</taxon>
        <taxon>Chytridiomycota</taxon>
        <taxon>Chytridiomycota incertae sedis</taxon>
        <taxon>Neocallimastigomycetes</taxon>
        <taxon>Neocallimastigales</taxon>
        <taxon>Neocallimastigaceae</taxon>
        <taxon>Neocallimastix</taxon>
    </lineage>
</organism>
<dbReference type="OrthoDB" id="336088at2759"/>
<dbReference type="EMBL" id="MCOG01000228">
    <property type="protein sequence ID" value="ORY23963.1"/>
    <property type="molecule type" value="Genomic_DNA"/>
</dbReference>
<dbReference type="InterPro" id="IPR013083">
    <property type="entry name" value="Znf_RING/FYVE/PHD"/>
</dbReference>
<feature type="region of interest" description="Disordered" evidence="2">
    <location>
        <begin position="229"/>
        <end position="250"/>
    </location>
</feature>
<feature type="region of interest" description="Disordered" evidence="2">
    <location>
        <begin position="463"/>
        <end position="497"/>
    </location>
</feature>
<dbReference type="STRING" id="1754190.A0A1Y2AN22"/>
<feature type="compositionally biased region" description="Basic and acidic residues" evidence="2">
    <location>
        <begin position="192"/>
        <end position="202"/>
    </location>
</feature>
<gene>
    <name evidence="3" type="ORF">LY90DRAFT_675355</name>
</gene>
<name>A0A1Y2AN22_9FUNG</name>
<evidence type="ECO:0008006" key="5">
    <source>
        <dbReference type="Google" id="ProtNLM"/>
    </source>
</evidence>
<dbReference type="Gene3D" id="3.30.40.10">
    <property type="entry name" value="Zinc/RING finger domain, C3HC4 (zinc finger)"/>
    <property type="match status" value="1"/>
</dbReference>
<feature type="compositionally biased region" description="Low complexity" evidence="2">
    <location>
        <begin position="476"/>
        <end position="497"/>
    </location>
</feature>
<feature type="compositionally biased region" description="Polar residues" evidence="2">
    <location>
        <begin position="631"/>
        <end position="644"/>
    </location>
</feature>
<keyword evidence="1" id="KW-0175">Coiled coil</keyword>